<proteinExistence type="predicted"/>
<comment type="caution">
    <text evidence="1">The sequence shown here is derived from an EMBL/GenBank/DDBJ whole genome shotgun (WGS) entry which is preliminary data.</text>
</comment>
<evidence type="ECO:0000313" key="1">
    <source>
        <dbReference type="EMBL" id="KAJ7997852.1"/>
    </source>
</evidence>
<evidence type="ECO:0000313" key="2">
    <source>
        <dbReference type="Proteomes" id="UP001157502"/>
    </source>
</evidence>
<name>A0ACC2G2P7_DALPE</name>
<organism evidence="1 2">
    <name type="scientific">Dallia pectoralis</name>
    <name type="common">Alaska blackfish</name>
    <dbReference type="NCBI Taxonomy" id="75939"/>
    <lineage>
        <taxon>Eukaryota</taxon>
        <taxon>Metazoa</taxon>
        <taxon>Chordata</taxon>
        <taxon>Craniata</taxon>
        <taxon>Vertebrata</taxon>
        <taxon>Euteleostomi</taxon>
        <taxon>Actinopterygii</taxon>
        <taxon>Neopterygii</taxon>
        <taxon>Teleostei</taxon>
        <taxon>Protacanthopterygii</taxon>
        <taxon>Esociformes</taxon>
        <taxon>Umbridae</taxon>
        <taxon>Dallia</taxon>
    </lineage>
</organism>
<protein>
    <submittedName>
        <fullName evidence="1">Uncharacterized protein</fullName>
    </submittedName>
</protein>
<accession>A0ACC2G2P7</accession>
<dbReference type="EMBL" id="CM055745">
    <property type="protein sequence ID" value="KAJ7997852.1"/>
    <property type="molecule type" value="Genomic_DNA"/>
</dbReference>
<sequence length="105" mass="12358">MMSRAIFQWTSTIIVILLFVESNSQRMKLYPNRWGPQSMMYLKGKYGTRDVADYQDNVQKSVGNGLYTLINGFQRLRSLNVRKHIQLRKMFPLLGVLKMDTLRLK</sequence>
<dbReference type="Proteomes" id="UP001157502">
    <property type="component" value="Chromosome 18"/>
</dbReference>
<gene>
    <name evidence="1" type="ORF">DPEC_G00216460</name>
</gene>
<reference evidence="1" key="1">
    <citation type="submission" date="2021-05" db="EMBL/GenBank/DDBJ databases">
        <authorList>
            <person name="Pan Q."/>
            <person name="Jouanno E."/>
            <person name="Zahm M."/>
            <person name="Klopp C."/>
            <person name="Cabau C."/>
            <person name="Louis A."/>
            <person name="Berthelot C."/>
            <person name="Parey E."/>
            <person name="Roest Crollius H."/>
            <person name="Montfort J."/>
            <person name="Robinson-Rechavi M."/>
            <person name="Bouchez O."/>
            <person name="Lampietro C."/>
            <person name="Lopez Roques C."/>
            <person name="Donnadieu C."/>
            <person name="Postlethwait J."/>
            <person name="Bobe J."/>
            <person name="Dillon D."/>
            <person name="Chandos A."/>
            <person name="von Hippel F."/>
            <person name="Guiguen Y."/>
        </authorList>
    </citation>
    <scope>NUCLEOTIDE SEQUENCE</scope>
    <source>
        <strain evidence="1">YG-Jan2019</strain>
    </source>
</reference>
<keyword evidence="2" id="KW-1185">Reference proteome</keyword>